<comment type="similarity">
    <text evidence="5">Belongs to the GHMP kinase family.</text>
</comment>
<evidence type="ECO:0000256" key="3">
    <source>
        <dbReference type="ARBA" id="ARBA00022777"/>
    </source>
</evidence>
<evidence type="ECO:0000256" key="5">
    <source>
        <dbReference type="ARBA" id="ARBA00038121"/>
    </source>
</evidence>
<protein>
    <submittedName>
        <fullName evidence="8">GHMP kinase</fullName>
    </submittedName>
</protein>
<keyword evidence="2" id="KW-0547">Nucleotide-binding</keyword>
<keyword evidence="9" id="KW-1185">Reference proteome</keyword>
<dbReference type="Proteomes" id="UP000626220">
    <property type="component" value="Unassembled WGS sequence"/>
</dbReference>
<evidence type="ECO:0000313" key="8">
    <source>
        <dbReference type="EMBL" id="GHF75729.1"/>
    </source>
</evidence>
<dbReference type="InterPro" id="IPR020568">
    <property type="entry name" value="Ribosomal_Su5_D2-typ_SF"/>
</dbReference>
<dbReference type="GO" id="GO:0050201">
    <property type="term" value="F:fucokinase activity"/>
    <property type="evidence" value="ECO:0007669"/>
    <property type="project" value="TreeGrafter"/>
</dbReference>
<dbReference type="Pfam" id="PF00288">
    <property type="entry name" value="GHMP_kinases_N"/>
    <property type="match status" value="1"/>
</dbReference>
<dbReference type="PRINTS" id="PR00960">
    <property type="entry name" value="LMBPPROTEIN"/>
</dbReference>
<dbReference type="PROSITE" id="PS00627">
    <property type="entry name" value="GHMP_KINASES_ATP"/>
    <property type="match status" value="1"/>
</dbReference>
<dbReference type="InterPro" id="IPR036554">
    <property type="entry name" value="GHMP_kinase_C_sf"/>
</dbReference>
<evidence type="ECO:0000256" key="2">
    <source>
        <dbReference type="ARBA" id="ARBA00022741"/>
    </source>
</evidence>
<dbReference type="InterPro" id="IPR006204">
    <property type="entry name" value="GHMP_kinase_N_dom"/>
</dbReference>
<dbReference type="Pfam" id="PF08544">
    <property type="entry name" value="GHMP_kinases_C"/>
    <property type="match status" value="1"/>
</dbReference>
<dbReference type="EMBL" id="BNCJ01000048">
    <property type="protein sequence ID" value="GHF75729.1"/>
    <property type="molecule type" value="Genomic_DNA"/>
</dbReference>
<reference evidence="8" key="1">
    <citation type="journal article" date="2014" name="Int. J. Syst. Evol. Microbiol.">
        <title>Complete genome sequence of Corynebacterium casei LMG S-19264T (=DSM 44701T), isolated from a smear-ripened cheese.</title>
        <authorList>
            <consortium name="US DOE Joint Genome Institute (JGI-PGF)"/>
            <person name="Walter F."/>
            <person name="Albersmeier A."/>
            <person name="Kalinowski J."/>
            <person name="Ruckert C."/>
        </authorList>
    </citation>
    <scope>NUCLEOTIDE SEQUENCE</scope>
    <source>
        <strain evidence="8">KCTC 42650</strain>
    </source>
</reference>
<accession>A0A8J3H213</accession>
<evidence type="ECO:0000313" key="9">
    <source>
        <dbReference type="Proteomes" id="UP000626220"/>
    </source>
</evidence>
<dbReference type="GO" id="GO:0042352">
    <property type="term" value="P:GDP-L-fucose salvage"/>
    <property type="evidence" value="ECO:0007669"/>
    <property type="project" value="TreeGrafter"/>
</dbReference>
<dbReference type="PIRSF" id="PIRSF036406">
    <property type="entry name" value="Hept_kin"/>
    <property type="match status" value="1"/>
</dbReference>
<gene>
    <name evidence="8" type="ORF">GCM10017056_52660</name>
</gene>
<feature type="domain" description="GHMP kinase N-terminal" evidence="6">
    <location>
        <begin position="75"/>
        <end position="154"/>
    </location>
</feature>
<dbReference type="PANTHER" id="PTHR32463">
    <property type="entry name" value="L-FUCOSE KINASE"/>
    <property type="match status" value="1"/>
</dbReference>
<sequence length="328" mass="35943">MIITQTPYRVSFAGGGTDLPAFYQHEPGAVLSMGVGHHMYVTVSPRFDKTTRVAYTRVEIADGIDRIEHTIAREALRMTGLGEHLEITTVGDVPAGTGMGSSSSLAVGMLNALYAYKGQVTSPGLLAEQACQIEIDILGKPIGRQDQYAAAYGGVNYIRFNPDHTVDVEPVPCRPEFLDQLEKHILLLYTDQQRDADVILKKQSEGSADKMSVLRQMRDLAGELRNTMGGKGDLDDFGRILHEGWELKRSLGFGISTAGVDEWYQAARRAGAMGGKLLGAGGGGFLLVMAPPERHEAIREAVGRPREISFRIDRRGSRVIFISDRYTF</sequence>
<organism evidence="8 9">
    <name type="scientific">Seohaeicola zhoushanensis</name>
    <dbReference type="NCBI Taxonomy" id="1569283"/>
    <lineage>
        <taxon>Bacteria</taxon>
        <taxon>Pseudomonadati</taxon>
        <taxon>Pseudomonadota</taxon>
        <taxon>Alphaproteobacteria</taxon>
        <taxon>Rhodobacterales</taxon>
        <taxon>Roseobacteraceae</taxon>
        <taxon>Seohaeicola</taxon>
    </lineage>
</organism>
<dbReference type="InterPro" id="IPR052203">
    <property type="entry name" value="GHMP_Kinase-Related"/>
</dbReference>
<dbReference type="PANTHER" id="PTHR32463:SF0">
    <property type="entry name" value="L-FUCOSE KINASE"/>
    <property type="match status" value="1"/>
</dbReference>
<reference evidence="8" key="2">
    <citation type="submission" date="2020-09" db="EMBL/GenBank/DDBJ databases">
        <authorList>
            <person name="Sun Q."/>
            <person name="Kim S."/>
        </authorList>
    </citation>
    <scope>NUCLEOTIDE SEQUENCE</scope>
    <source>
        <strain evidence="8">KCTC 42650</strain>
    </source>
</reference>
<keyword evidence="1" id="KW-0808">Transferase</keyword>
<keyword evidence="4" id="KW-0067">ATP-binding</keyword>
<dbReference type="Gene3D" id="3.30.230.120">
    <property type="match status" value="1"/>
</dbReference>
<dbReference type="AlphaFoldDB" id="A0A8J3H213"/>
<dbReference type="GO" id="GO:0005524">
    <property type="term" value="F:ATP binding"/>
    <property type="evidence" value="ECO:0007669"/>
    <property type="project" value="UniProtKB-KW"/>
</dbReference>
<proteinExistence type="inferred from homology"/>
<evidence type="ECO:0000256" key="4">
    <source>
        <dbReference type="ARBA" id="ARBA00022840"/>
    </source>
</evidence>
<comment type="caution">
    <text evidence="8">The sequence shown here is derived from an EMBL/GenBank/DDBJ whole genome shotgun (WGS) entry which is preliminary data.</text>
</comment>
<dbReference type="InterPro" id="IPR013750">
    <property type="entry name" value="GHMP_kinase_C_dom"/>
</dbReference>
<dbReference type="InterPro" id="IPR014606">
    <property type="entry name" value="Heptose_7-P_kinase"/>
</dbReference>
<name>A0A8J3H213_9RHOB</name>
<dbReference type="InterPro" id="IPR001174">
    <property type="entry name" value="HddA/FKP"/>
</dbReference>
<evidence type="ECO:0000259" key="6">
    <source>
        <dbReference type="Pfam" id="PF00288"/>
    </source>
</evidence>
<evidence type="ECO:0000256" key="1">
    <source>
        <dbReference type="ARBA" id="ARBA00022679"/>
    </source>
</evidence>
<dbReference type="InterPro" id="IPR006203">
    <property type="entry name" value="GHMP_knse_ATP-bd_CS"/>
</dbReference>
<dbReference type="SUPFAM" id="SSF54211">
    <property type="entry name" value="Ribosomal protein S5 domain 2-like"/>
    <property type="match status" value="1"/>
</dbReference>
<keyword evidence="3 8" id="KW-0418">Kinase</keyword>
<dbReference type="RefSeq" id="WP_189683112.1">
    <property type="nucleotide sequence ID" value="NZ_BNCJ01000048.1"/>
</dbReference>
<dbReference type="SUPFAM" id="SSF55060">
    <property type="entry name" value="GHMP Kinase, C-terminal domain"/>
    <property type="match status" value="1"/>
</dbReference>
<evidence type="ECO:0000259" key="7">
    <source>
        <dbReference type="Pfam" id="PF08544"/>
    </source>
</evidence>
<feature type="domain" description="GHMP kinase C-terminal" evidence="7">
    <location>
        <begin position="231"/>
        <end position="303"/>
    </location>
</feature>